<evidence type="ECO:0000256" key="5">
    <source>
        <dbReference type="ARBA" id="ARBA00022573"/>
    </source>
</evidence>
<dbReference type="AlphaFoldDB" id="A0A1H1G3I4"/>
<dbReference type="STRING" id="47312.SAMN04489765_3081"/>
<dbReference type="InterPro" id="IPR004485">
    <property type="entry name" value="Cobalamin_biosynth_CobD/CbiB"/>
</dbReference>
<dbReference type="GO" id="GO:0005886">
    <property type="term" value="C:plasma membrane"/>
    <property type="evidence" value="ECO:0007669"/>
    <property type="project" value="UniProtKB-SubCell"/>
</dbReference>
<keyword evidence="11" id="KW-1185">Reference proteome</keyword>
<evidence type="ECO:0000256" key="4">
    <source>
        <dbReference type="ARBA" id="ARBA00022475"/>
    </source>
</evidence>
<evidence type="ECO:0000256" key="3">
    <source>
        <dbReference type="ARBA" id="ARBA00006263"/>
    </source>
</evidence>
<comment type="function">
    <text evidence="9">Converts cobyric acid to cobinamide by the addition of aminopropanol on the F carboxylic group.</text>
</comment>
<keyword evidence="6 9" id="KW-0812">Transmembrane</keyword>
<evidence type="ECO:0000256" key="2">
    <source>
        <dbReference type="ARBA" id="ARBA00004953"/>
    </source>
</evidence>
<comment type="subcellular location">
    <subcellularLocation>
        <location evidence="1 9">Cell membrane</location>
        <topology evidence="1 9">Multi-pass membrane protein</topology>
    </subcellularLocation>
</comment>
<dbReference type="PANTHER" id="PTHR34308">
    <property type="entry name" value="COBALAMIN BIOSYNTHESIS PROTEIN CBIB"/>
    <property type="match status" value="1"/>
</dbReference>
<keyword evidence="5 9" id="KW-0169">Cobalamin biosynthesis</keyword>
<sequence length="313" mass="31954">MIEPRRATELALGVLADELVGDPARYHPVAGFGTLAQALEARMYAPSRLRGVAYTAILVGGAVALGCAARNVPGATAIGTWAVVGGAGLRKVGAGLGADLERGDIGGARALLPSLCGRDPSVLDTAGLARAATESVAENTSDAAVAPLFWGAVAGLPGLLAYRAANTLDAMVGYRNERYGDFGWASARLDDVLNYVPARLAGAVTVALAPAVGGAPSDAVRAWRRDAAKHPSPNAGVAEATAAGALGLQLGGRTQYAHGVELRPTLGDGRAPEPRDLARASRLSLAVELGALAATVLCVRIGRRAVRHARPRR</sequence>
<name>A0A1H1G3I4_9ACTN</name>
<evidence type="ECO:0000256" key="7">
    <source>
        <dbReference type="ARBA" id="ARBA00022989"/>
    </source>
</evidence>
<organism evidence="10 11">
    <name type="scientific">Tsukamurella pulmonis</name>
    <dbReference type="NCBI Taxonomy" id="47312"/>
    <lineage>
        <taxon>Bacteria</taxon>
        <taxon>Bacillati</taxon>
        <taxon>Actinomycetota</taxon>
        <taxon>Actinomycetes</taxon>
        <taxon>Mycobacteriales</taxon>
        <taxon>Tsukamurellaceae</taxon>
        <taxon>Tsukamurella</taxon>
    </lineage>
</organism>
<dbReference type="HAMAP" id="MF_00024">
    <property type="entry name" value="CobD_CbiB"/>
    <property type="match status" value="1"/>
</dbReference>
<keyword evidence="8 9" id="KW-0472">Membrane</keyword>
<dbReference type="GO" id="GO:0048472">
    <property type="term" value="F:threonine-phosphate decarboxylase activity"/>
    <property type="evidence" value="ECO:0007669"/>
    <property type="project" value="InterPro"/>
</dbReference>
<dbReference type="UniPathway" id="UPA00148"/>
<dbReference type="NCBIfam" id="TIGR00380">
    <property type="entry name" value="cobal_cbiB"/>
    <property type="match status" value="1"/>
</dbReference>
<dbReference type="OrthoDB" id="9811967at2"/>
<evidence type="ECO:0000313" key="10">
    <source>
        <dbReference type="EMBL" id="SDR07713.1"/>
    </source>
</evidence>
<dbReference type="PANTHER" id="PTHR34308:SF1">
    <property type="entry name" value="COBALAMIN BIOSYNTHESIS PROTEIN CBIB"/>
    <property type="match status" value="1"/>
</dbReference>
<evidence type="ECO:0000256" key="8">
    <source>
        <dbReference type="ARBA" id="ARBA00023136"/>
    </source>
</evidence>
<dbReference type="EMBL" id="FNLF01000002">
    <property type="protein sequence ID" value="SDR07713.1"/>
    <property type="molecule type" value="Genomic_DNA"/>
</dbReference>
<comment type="pathway">
    <text evidence="2 9">Cofactor biosynthesis; adenosylcobalamin biosynthesis.</text>
</comment>
<dbReference type="GO" id="GO:0015420">
    <property type="term" value="F:ABC-type vitamin B12 transporter activity"/>
    <property type="evidence" value="ECO:0007669"/>
    <property type="project" value="UniProtKB-UniRule"/>
</dbReference>
<evidence type="ECO:0000256" key="6">
    <source>
        <dbReference type="ARBA" id="ARBA00022692"/>
    </source>
</evidence>
<evidence type="ECO:0000313" key="11">
    <source>
        <dbReference type="Proteomes" id="UP000183053"/>
    </source>
</evidence>
<accession>A0A1H1G3I4</accession>
<dbReference type="GO" id="GO:0009236">
    <property type="term" value="P:cobalamin biosynthetic process"/>
    <property type="evidence" value="ECO:0007669"/>
    <property type="project" value="UniProtKB-UniRule"/>
</dbReference>
<gene>
    <name evidence="9" type="primary">cobD</name>
    <name evidence="10" type="ORF">SAMN04489765_3081</name>
</gene>
<dbReference type="NCBIfam" id="NF002276">
    <property type="entry name" value="PRK01209.1-4"/>
    <property type="match status" value="1"/>
</dbReference>
<reference evidence="11" key="1">
    <citation type="submission" date="2016-10" db="EMBL/GenBank/DDBJ databases">
        <authorList>
            <person name="Varghese N."/>
            <person name="Submissions S."/>
        </authorList>
    </citation>
    <scope>NUCLEOTIDE SEQUENCE [LARGE SCALE GENOMIC DNA]</scope>
    <source>
        <strain evidence="11">DSM 44142</strain>
    </source>
</reference>
<dbReference type="RefSeq" id="WP_068568757.1">
    <property type="nucleotide sequence ID" value="NZ_FNLF01000002.1"/>
</dbReference>
<evidence type="ECO:0000256" key="1">
    <source>
        <dbReference type="ARBA" id="ARBA00004651"/>
    </source>
</evidence>
<proteinExistence type="inferred from homology"/>
<keyword evidence="7 9" id="KW-1133">Transmembrane helix</keyword>
<dbReference type="Pfam" id="PF03186">
    <property type="entry name" value="CobD_Cbib"/>
    <property type="match status" value="1"/>
</dbReference>
<comment type="similarity">
    <text evidence="3 9">Belongs to the CobD/CbiB family.</text>
</comment>
<protein>
    <recommendedName>
        <fullName evidence="9">Cobalamin biosynthesis protein CobD</fullName>
    </recommendedName>
</protein>
<keyword evidence="4 9" id="KW-1003">Cell membrane</keyword>
<dbReference type="Proteomes" id="UP000183053">
    <property type="component" value="Unassembled WGS sequence"/>
</dbReference>
<evidence type="ECO:0000256" key="9">
    <source>
        <dbReference type="HAMAP-Rule" id="MF_00024"/>
    </source>
</evidence>